<dbReference type="Pfam" id="PF00682">
    <property type="entry name" value="HMGL-like"/>
    <property type="match status" value="1"/>
</dbReference>
<dbReference type="Gene3D" id="3.20.20.70">
    <property type="entry name" value="Aldolase class I"/>
    <property type="match status" value="1"/>
</dbReference>
<name>A0ABT0P9A6_9HYPH</name>
<dbReference type="Proteomes" id="UP001523003">
    <property type="component" value="Unassembled WGS sequence"/>
</dbReference>
<evidence type="ECO:0000259" key="2">
    <source>
        <dbReference type="PROSITE" id="PS50991"/>
    </source>
</evidence>
<dbReference type="InterPro" id="IPR013785">
    <property type="entry name" value="Aldolase_TIM"/>
</dbReference>
<organism evidence="3 4">
    <name type="scientific">Bartonella bilalgolemii</name>
    <dbReference type="NCBI Taxonomy" id="2942911"/>
    <lineage>
        <taxon>Bacteria</taxon>
        <taxon>Pseudomonadati</taxon>
        <taxon>Pseudomonadota</taxon>
        <taxon>Alphaproteobacteria</taxon>
        <taxon>Hyphomicrobiales</taxon>
        <taxon>Bartonellaceae</taxon>
        <taxon>Bartonella</taxon>
    </lineage>
</organism>
<dbReference type="SUPFAM" id="SSF51569">
    <property type="entry name" value="Aldolase"/>
    <property type="match status" value="1"/>
</dbReference>
<protein>
    <recommendedName>
        <fullName evidence="2">Pyruvate carboxyltransferase domain-containing protein</fullName>
    </recommendedName>
</protein>
<keyword evidence="1" id="KW-0464">Manganese</keyword>
<dbReference type="PANTHER" id="PTHR10277:SF9">
    <property type="entry name" value="2-ISOPROPYLMALATE SYNTHASE 1, CHLOROPLASTIC-RELATED"/>
    <property type="match status" value="1"/>
</dbReference>
<proteinExistence type="predicted"/>
<dbReference type="InterPro" id="IPR050073">
    <property type="entry name" value="2-IPM_HCS-like"/>
</dbReference>
<evidence type="ECO:0000256" key="1">
    <source>
        <dbReference type="ARBA" id="ARBA00023211"/>
    </source>
</evidence>
<dbReference type="PANTHER" id="PTHR10277">
    <property type="entry name" value="HOMOCITRATE SYNTHASE-RELATED"/>
    <property type="match status" value="1"/>
</dbReference>
<feature type="domain" description="Pyruvate carboxyltransferase" evidence="2">
    <location>
        <begin position="1"/>
        <end position="117"/>
    </location>
</feature>
<evidence type="ECO:0000313" key="3">
    <source>
        <dbReference type="EMBL" id="MCL6229802.1"/>
    </source>
</evidence>
<dbReference type="EMBL" id="JAMCOF010000005">
    <property type="protein sequence ID" value="MCL6229802.1"/>
    <property type="molecule type" value="Genomic_DNA"/>
</dbReference>
<dbReference type="InterPro" id="IPR000891">
    <property type="entry name" value="PYR_CT"/>
</dbReference>
<evidence type="ECO:0000313" key="4">
    <source>
        <dbReference type="Proteomes" id="UP001523003"/>
    </source>
</evidence>
<comment type="caution">
    <text evidence="3">The sequence shown here is derived from an EMBL/GenBank/DDBJ whole genome shotgun (WGS) entry which is preliminary data.</text>
</comment>
<dbReference type="CDD" id="cd03174">
    <property type="entry name" value="DRE_TIM_metallolyase"/>
    <property type="match status" value="1"/>
</dbReference>
<reference evidence="3 4" key="1">
    <citation type="submission" date="2022-05" db="EMBL/GenBank/DDBJ databases">
        <title>Description of the Bartonella bilalgolemii sp. nov. Isolated from Apodemus uralensis (Pallas 1811).</title>
        <authorList>
            <person name="Zgheib R."/>
            <person name="Celebi B."/>
        </authorList>
    </citation>
    <scope>NUCLEOTIDE SEQUENCE [LARGE SCALE GENOMIC DNA]</scope>
    <source>
        <strain evidence="3 4">G70</strain>
    </source>
</reference>
<sequence length="179" mass="19776">MSKVDENYLRNIAIEAVNCGAHILYLADSNGSLLPENVTQLVQKIKDISPLEIGFHVHDNLGIAMTNSITAVESGASFINSSLIGMGKGTGNLTLESWLTLLNFHKKKAYYNIGKILQQTENLKSYSFSSPVYRSTFDFLLALSNLSFEYQSLIETKISLGIEEALVTIQALKQKAQEI</sequence>
<gene>
    <name evidence="3" type="ORF">M4Z11_04185</name>
</gene>
<keyword evidence="4" id="KW-1185">Reference proteome</keyword>
<accession>A0ABT0P9A6</accession>
<dbReference type="PROSITE" id="PS50991">
    <property type="entry name" value="PYR_CT"/>
    <property type="match status" value="1"/>
</dbReference>